<dbReference type="eggNOG" id="ENOG5030VQ6">
    <property type="taxonomic scope" value="Bacteria"/>
</dbReference>
<dbReference type="Proteomes" id="UP000007136">
    <property type="component" value="Chromosome"/>
</dbReference>
<accession>B1ZFM0</accession>
<dbReference type="OrthoDB" id="8005050at2"/>
<evidence type="ECO:0000256" key="1">
    <source>
        <dbReference type="SAM" id="SignalP"/>
    </source>
</evidence>
<gene>
    <name evidence="2" type="ordered locus">Mpop_3018</name>
</gene>
<sequence length="86" mass="9219">MKGLTIATAALAAATLSAGPALAFGAGGGSSGEGDGYLRQELQNPGYIEPSPYAYRNGYRPNDPGAEYEARRRGYPIYGQWGWKYR</sequence>
<evidence type="ECO:0000313" key="3">
    <source>
        <dbReference type="Proteomes" id="UP000007136"/>
    </source>
</evidence>
<keyword evidence="1" id="KW-0732">Signal</keyword>
<evidence type="ECO:0000313" key="2">
    <source>
        <dbReference type="EMBL" id="ACB81173.1"/>
    </source>
</evidence>
<reference evidence="2" key="1">
    <citation type="submission" date="2008-04" db="EMBL/GenBank/DDBJ databases">
        <title>Complete sequence of chromosome of Methylobacterium populi BJ001.</title>
        <authorList>
            <consortium name="US DOE Joint Genome Institute"/>
            <person name="Copeland A."/>
            <person name="Lucas S."/>
            <person name="Lapidus A."/>
            <person name="Glavina del Rio T."/>
            <person name="Dalin E."/>
            <person name="Tice H."/>
            <person name="Bruce D."/>
            <person name="Goodwin L."/>
            <person name="Pitluck S."/>
            <person name="Chertkov O."/>
            <person name="Brettin T."/>
            <person name="Detter J.C."/>
            <person name="Han C."/>
            <person name="Kuske C.R."/>
            <person name="Schmutz J."/>
            <person name="Larimer F."/>
            <person name="Land M."/>
            <person name="Hauser L."/>
            <person name="Kyrpides N."/>
            <person name="Mikhailova N."/>
            <person name="Marx C."/>
            <person name="Richardson P."/>
        </authorList>
    </citation>
    <scope>NUCLEOTIDE SEQUENCE [LARGE SCALE GENOMIC DNA]</scope>
    <source>
        <strain evidence="2">BJ001</strain>
    </source>
</reference>
<dbReference type="EMBL" id="CP001029">
    <property type="protein sequence ID" value="ACB81173.1"/>
    <property type="molecule type" value="Genomic_DNA"/>
</dbReference>
<dbReference type="AlphaFoldDB" id="B1ZFM0"/>
<proteinExistence type="predicted"/>
<organism evidence="2 3">
    <name type="scientific">Methylorubrum populi (strain ATCC BAA-705 / NCIMB 13946 / BJ001)</name>
    <name type="common">Methylobacterium populi</name>
    <dbReference type="NCBI Taxonomy" id="441620"/>
    <lineage>
        <taxon>Bacteria</taxon>
        <taxon>Pseudomonadati</taxon>
        <taxon>Pseudomonadota</taxon>
        <taxon>Alphaproteobacteria</taxon>
        <taxon>Hyphomicrobiales</taxon>
        <taxon>Methylobacteriaceae</taxon>
        <taxon>Methylorubrum</taxon>
    </lineage>
</organism>
<dbReference type="RefSeq" id="WP_012454892.1">
    <property type="nucleotide sequence ID" value="NC_010725.1"/>
</dbReference>
<dbReference type="HOGENOM" id="CLU_2494342_0_0_5"/>
<dbReference type="KEGG" id="mpo:Mpop_3018"/>
<name>B1ZFM0_METPB</name>
<protein>
    <submittedName>
        <fullName evidence="2">Uncharacterized protein</fullName>
    </submittedName>
</protein>
<feature type="chain" id="PRO_5002771671" evidence="1">
    <location>
        <begin position="24"/>
        <end position="86"/>
    </location>
</feature>
<feature type="signal peptide" evidence="1">
    <location>
        <begin position="1"/>
        <end position="23"/>
    </location>
</feature>